<dbReference type="EMBL" id="PEUA01000011">
    <property type="protein sequence ID" value="PIV43458.1"/>
    <property type="molecule type" value="Genomic_DNA"/>
</dbReference>
<name>A0A2M7D8N5_9BACT</name>
<protein>
    <submittedName>
        <fullName evidence="2">Uncharacterized protein</fullName>
    </submittedName>
</protein>
<reference evidence="3" key="1">
    <citation type="submission" date="2017-09" db="EMBL/GenBank/DDBJ databases">
        <title>Depth-based differentiation of microbial function through sediment-hosted aquifers and enrichment of novel symbionts in the deep terrestrial subsurface.</title>
        <authorList>
            <person name="Probst A.J."/>
            <person name="Ladd B."/>
            <person name="Jarett J.K."/>
            <person name="Geller-Mcgrath D.E."/>
            <person name="Sieber C.M.K."/>
            <person name="Emerson J.B."/>
            <person name="Anantharaman K."/>
            <person name="Thomas B.C."/>
            <person name="Malmstrom R."/>
            <person name="Stieglmeier M."/>
            <person name="Klingl A."/>
            <person name="Woyke T."/>
            <person name="Ryan C.M."/>
            <person name="Banfield J.F."/>
        </authorList>
    </citation>
    <scope>NUCLEOTIDE SEQUENCE [LARGE SCALE GENOMIC DNA]</scope>
</reference>
<accession>A0A2M7D8N5</accession>
<evidence type="ECO:0000313" key="3">
    <source>
        <dbReference type="Proteomes" id="UP000230304"/>
    </source>
</evidence>
<keyword evidence="1" id="KW-1133">Transmembrane helix</keyword>
<keyword evidence="1" id="KW-0812">Transmembrane</keyword>
<evidence type="ECO:0000313" key="2">
    <source>
        <dbReference type="EMBL" id="PIV43458.1"/>
    </source>
</evidence>
<proteinExistence type="predicted"/>
<comment type="caution">
    <text evidence="2">The sequence shown here is derived from an EMBL/GenBank/DDBJ whole genome shotgun (WGS) entry which is preliminary data.</text>
</comment>
<keyword evidence="1" id="KW-0472">Membrane</keyword>
<feature type="transmembrane region" description="Helical" evidence="1">
    <location>
        <begin position="12"/>
        <end position="31"/>
    </location>
</feature>
<dbReference type="Proteomes" id="UP000230304">
    <property type="component" value="Unassembled WGS sequence"/>
</dbReference>
<dbReference type="AlphaFoldDB" id="A0A2M7D8N5"/>
<sequence length="364" mass="41795">MFIAQGKTNWKFLIIILIIASIVGGGILWWGRAWEPPQPSELKIPEKVKDETPERKYEIKYPNLENFEGEGDYYHWFLAEEPNIKIYSDSESIECVKEEINAPDVVFSEKFTINDISYSLCSLSEGTAGTKHIVYYALTTRGKEQFVLSLTIGETNCGVFAEPEFQACEREYQKAEEMVRQLIIQILSTFKFVDEIDTSGWQTYRNEEYGFEIKYPQDWFIREDTFTKEIYFGEKGEVIGAEGEKVPVEKIGFSVGFYSNVSKLWGNESNLSLEGWISKTFLPLQEGEIKETITFGANSYSGILLKKYKPVGVIRLITTVYAKRNSSIYELKGEVPTLVTMDFPSGYDYDEVFNQILSTFGFLE</sequence>
<evidence type="ECO:0000256" key="1">
    <source>
        <dbReference type="SAM" id="Phobius"/>
    </source>
</evidence>
<organism evidence="2 3">
    <name type="scientific">Candidatus Nealsonbacteria bacterium CG02_land_8_20_14_3_00_40_11</name>
    <dbReference type="NCBI Taxonomy" id="1974700"/>
    <lineage>
        <taxon>Bacteria</taxon>
        <taxon>Candidatus Nealsoniibacteriota</taxon>
    </lineage>
</organism>
<gene>
    <name evidence="2" type="ORF">COS26_00465</name>
</gene>